<feature type="transmembrane region" description="Helical" evidence="7">
    <location>
        <begin position="84"/>
        <end position="102"/>
    </location>
</feature>
<keyword evidence="3 7" id="KW-1133">Transmembrane helix</keyword>
<evidence type="ECO:0000313" key="10">
    <source>
        <dbReference type="Proteomes" id="UP000190774"/>
    </source>
</evidence>
<dbReference type="OrthoDB" id="9770329at2"/>
<keyword evidence="10" id="KW-1185">Reference proteome</keyword>
<feature type="transmembrane region" description="Helical" evidence="7">
    <location>
        <begin position="7"/>
        <end position="33"/>
    </location>
</feature>
<dbReference type="GO" id="GO:0006643">
    <property type="term" value="P:membrane lipid metabolic process"/>
    <property type="evidence" value="ECO:0007669"/>
    <property type="project" value="TreeGrafter"/>
</dbReference>
<evidence type="ECO:0000259" key="8">
    <source>
        <dbReference type="Pfam" id="PF04116"/>
    </source>
</evidence>
<proteinExistence type="predicted"/>
<dbReference type="GO" id="GO:0012505">
    <property type="term" value="C:endomembrane system"/>
    <property type="evidence" value="ECO:0007669"/>
    <property type="project" value="UniProtKB-SubCell"/>
</dbReference>
<dbReference type="InterPro" id="IPR006694">
    <property type="entry name" value="Fatty_acid_hydroxylase"/>
</dbReference>
<feature type="transmembrane region" description="Helical" evidence="7">
    <location>
        <begin position="45"/>
        <end position="72"/>
    </location>
</feature>
<dbReference type="GO" id="GO:0008610">
    <property type="term" value="P:lipid biosynthetic process"/>
    <property type="evidence" value="ECO:0007669"/>
    <property type="project" value="InterPro"/>
</dbReference>
<dbReference type="AlphaFoldDB" id="A0A1T4YPY3"/>
<evidence type="ECO:0000256" key="2">
    <source>
        <dbReference type="ARBA" id="ARBA00022692"/>
    </source>
</evidence>
<keyword evidence="4" id="KW-0560">Oxidoreductase</keyword>
<evidence type="ECO:0000313" key="9">
    <source>
        <dbReference type="EMBL" id="SKB03809.1"/>
    </source>
</evidence>
<dbReference type="STRING" id="48467.SAMN02745166_03927"/>
<evidence type="ECO:0000256" key="1">
    <source>
        <dbReference type="ARBA" id="ARBA00004127"/>
    </source>
</evidence>
<keyword evidence="6 7" id="KW-0472">Membrane</keyword>
<dbReference type="GO" id="GO:0016020">
    <property type="term" value="C:membrane"/>
    <property type="evidence" value="ECO:0007669"/>
    <property type="project" value="GOC"/>
</dbReference>
<keyword evidence="5" id="KW-0443">Lipid metabolism</keyword>
<reference evidence="10" key="1">
    <citation type="submission" date="2017-02" db="EMBL/GenBank/DDBJ databases">
        <authorList>
            <person name="Varghese N."/>
            <person name="Submissions S."/>
        </authorList>
    </citation>
    <scope>NUCLEOTIDE SEQUENCE [LARGE SCALE GENOMIC DNA]</scope>
    <source>
        <strain evidence="10">ATCC 700200</strain>
    </source>
</reference>
<evidence type="ECO:0000256" key="5">
    <source>
        <dbReference type="ARBA" id="ARBA00023098"/>
    </source>
</evidence>
<dbReference type="EMBL" id="FUYE01000015">
    <property type="protein sequence ID" value="SKB03809.1"/>
    <property type="molecule type" value="Genomic_DNA"/>
</dbReference>
<dbReference type="PANTHER" id="PTHR21624">
    <property type="entry name" value="STEROL DESATURASE-RELATED PROTEIN"/>
    <property type="match status" value="1"/>
</dbReference>
<evidence type="ECO:0000256" key="4">
    <source>
        <dbReference type="ARBA" id="ARBA00023002"/>
    </source>
</evidence>
<evidence type="ECO:0000256" key="6">
    <source>
        <dbReference type="ARBA" id="ARBA00023136"/>
    </source>
</evidence>
<feature type="domain" description="Fatty acid hydroxylase" evidence="8">
    <location>
        <begin position="88"/>
        <end position="221"/>
    </location>
</feature>
<dbReference type="RefSeq" id="WP_078815076.1">
    <property type="nucleotide sequence ID" value="NZ_FUYE01000015.1"/>
</dbReference>
<dbReference type="Proteomes" id="UP000190774">
    <property type="component" value="Unassembled WGS sequence"/>
</dbReference>
<dbReference type="InterPro" id="IPR051689">
    <property type="entry name" value="Sterol_desaturase/TMEM195"/>
</dbReference>
<comment type="subcellular location">
    <subcellularLocation>
        <location evidence="1">Endomembrane system</location>
        <topology evidence="1">Multi-pass membrane protein</topology>
    </subcellularLocation>
</comment>
<sequence>MELFREQLLLAVSVPVILGAILLEIVVTHFHGIRAYTWSETLTNFYMAALNGSLDLLLRAVLVLPILAWCWHHRVLDWSSEEQGWSYWLLLFLLQDFAYYVLHYVDHHCRLFWAVHVTHHSSVEFNLTTGFRSSVFQPVYRTLYFMPIAWLGFDPLDILFMYAATQIYGSLIHTERIRSLGWLEYVLVTPSHHRVHHASNGCYLDKNMGMCLIIWDYLFGTFQKELPTEPVRYGLTKSIEDRGPVNIVLHEWRDMVQDVRQSPLPWWKRVGYVLRGPGWKPHRD</sequence>
<gene>
    <name evidence="9" type="ORF">SAMN02745166_03927</name>
</gene>
<evidence type="ECO:0000256" key="3">
    <source>
        <dbReference type="ARBA" id="ARBA00022989"/>
    </source>
</evidence>
<protein>
    <submittedName>
        <fullName evidence="9">Sterol desaturase/sphingolipid hydroxylase, fatty acid hydroxylase superfamily</fullName>
    </submittedName>
</protein>
<dbReference type="GO" id="GO:0050479">
    <property type="term" value="F:glyceryl-ether monooxygenase activity"/>
    <property type="evidence" value="ECO:0007669"/>
    <property type="project" value="TreeGrafter"/>
</dbReference>
<dbReference type="GO" id="GO:0005506">
    <property type="term" value="F:iron ion binding"/>
    <property type="evidence" value="ECO:0007669"/>
    <property type="project" value="InterPro"/>
</dbReference>
<accession>A0A1T4YPY3</accession>
<evidence type="ECO:0000256" key="7">
    <source>
        <dbReference type="SAM" id="Phobius"/>
    </source>
</evidence>
<name>A0A1T4YPY3_9BACT</name>
<organism evidence="9 10">
    <name type="scientific">Prosthecobacter debontii</name>
    <dbReference type="NCBI Taxonomy" id="48467"/>
    <lineage>
        <taxon>Bacteria</taxon>
        <taxon>Pseudomonadati</taxon>
        <taxon>Verrucomicrobiota</taxon>
        <taxon>Verrucomicrobiia</taxon>
        <taxon>Verrucomicrobiales</taxon>
        <taxon>Verrucomicrobiaceae</taxon>
        <taxon>Prosthecobacter</taxon>
    </lineage>
</organism>
<keyword evidence="2 7" id="KW-0812">Transmembrane</keyword>
<dbReference type="Pfam" id="PF04116">
    <property type="entry name" value="FA_hydroxylase"/>
    <property type="match status" value="1"/>
</dbReference>
<dbReference type="PANTHER" id="PTHR21624:SF1">
    <property type="entry name" value="ALKYLGLYCEROL MONOOXYGENASE"/>
    <property type="match status" value="1"/>
</dbReference>